<gene>
    <name evidence="1" type="ORF">OUZ56_030763</name>
</gene>
<keyword evidence="2" id="KW-1185">Reference proteome</keyword>
<dbReference type="EMBL" id="JAOYFB010000005">
    <property type="protein sequence ID" value="KAK4015792.1"/>
    <property type="molecule type" value="Genomic_DNA"/>
</dbReference>
<reference evidence="1 2" key="1">
    <citation type="journal article" date="2023" name="Nucleic Acids Res.">
        <title>The hologenome of Daphnia magna reveals possible DNA methylation and microbiome-mediated evolution of the host genome.</title>
        <authorList>
            <person name="Chaturvedi A."/>
            <person name="Li X."/>
            <person name="Dhandapani V."/>
            <person name="Marshall H."/>
            <person name="Kissane S."/>
            <person name="Cuenca-Cambronero M."/>
            <person name="Asole G."/>
            <person name="Calvet F."/>
            <person name="Ruiz-Romero M."/>
            <person name="Marangio P."/>
            <person name="Guigo R."/>
            <person name="Rago D."/>
            <person name="Mirbahai L."/>
            <person name="Eastwood N."/>
            <person name="Colbourne J.K."/>
            <person name="Zhou J."/>
            <person name="Mallon E."/>
            <person name="Orsini L."/>
        </authorList>
    </citation>
    <scope>NUCLEOTIDE SEQUENCE [LARGE SCALE GENOMIC DNA]</scope>
    <source>
        <strain evidence="1">LRV0_1</strain>
    </source>
</reference>
<dbReference type="Proteomes" id="UP001234178">
    <property type="component" value="Unassembled WGS sequence"/>
</dbReference>
<organism evidence="1 2">
    <name type="scientific">Daphnia magna</name>
    <dbReference type="NCBI Taxonomy" id="35525"/>
    <lineage>
        <taxon>Eukaryota</taxon>
        <taxon>Metazoa</taxon>
        <taxon>Ecdysozoa</taxon>
        <taxon>Arthropoda</taxon>
        <taxon>Crustacea</taxon>
        <taxon>Branchiopoda</taxon>
        <taxon>Diplostraca</taxon>
        <taxon>Cladocera</taxon>
        <taxon>Anomopoda</taxon>
        <taxon>Daphniidae</taxon>
        <taxon>Daphnia</taxon>
    </lineage>
</organism>
<evidence type="ECO:0000313" key="2">
    <source>
        <dbReference type="Proteomes" id="UP001234178"/>
    </source>
</evidence>
<proteinExistence type="predicted"/>
<accession>A0ABQ9ZS86</accession>
<protein>
    <submittedName>
        <fullName evidence="1">Uncharacterized protein</fullName>
    </submittedName>
</protein>
<evidence type="ECO:0000313" key="1">
    <source>
        <dbReference type="EMBL" id="KAK4015792.1"/>
    </source>
</evidence>
<sequence length="212" mass="24841">MMLACECSLRPMFSHLFLVEPDSGLFNFKHNTCYYAVVSVVVKVSHFEVTSQHDHLRDATLHRFRARHLSPADGFGQLLLRARQVVNQTNPHSCSVSKVATELRETAKRSLFQTANLRCHRQKGYHAMLRQRMPFTWPWLRSKVTCNFIRFNWILPSKIIHKLKELFELVSLAVRRIVMLAASTSLLLIYRNIIAFLTKHNWIHYQNSHPPY</sequence>
<name>A0ABQ9ZS86_9CRUS</name>
<comment type="caution">
    <text evidence="1">The sequence shown here is derived from an EMBL/GenBank/DDBJ whole genome shotgun (WGS) entry which is preliminary data.</text>
</comment>